<dbReference type="GO" id="GO:0046872">
    <property type="term" value="F:metal ion binding"/>
    <property type="evidence" value="ECO:0007669"/>
    <property type="project" value="InterPro"/>
</dbReference>
<dbReference type="Proteomes" id="UP000248917">
    <property type="component" value="Unassembled WGS sequence"/>
</dbReference>
<keyword evidence="3" id="KW-1185">Reference proteome</keyword>
<organism evidence="2 3">
    <name type="scientific">Algoriphagus aquaeductus</name>
    <dbReference type="NCBI Taxonomy" id="475299"/>
    <lineage>
        <taxon>Bacteria</taxon>
        <taxon>Pseudomonadati</taxon>
        <taxon>Bacteroidota</taxon>
        <taxon>Cytophagia</taxon>
        <taxon>Cytophagales</taxon>
        <taxon>Cyclobacteriaceae</taxon>
        <taxon>Algoriphagus</taxon>
    </lineage>
</organism>
<accession>A0A326RYH6</accession>
<dbReference type="RefSeq" id="WP_111391919.1">
    <property type="nucleotide sequence ID" value="NZ_QKTX01000003.1"/>
</dbReference>
<dbReference type="EMBL" id="QKTX01000003">
    <property type="protein sequence ID" value="PZV85468.1"/>
    <property type="molecule type" value="Genomic_DNA"/>
</dbReference>
<name>A0A326RYH6_9BACT</name>
<sequence>MKLDRSQAPEFKIPGDFEFINPTSYQLKSGIPLFFIPTPSVDAVKLEVVGKSKRSNLPLLHALVPSFTLQMLLEGTHTHSERSLSEFFDFHASEVHPLLSFSHEGLSLLSTKKHVFEVLPVFSSLFTEANFPKENLEKRKSQRKLSLQLEKEKSYSRASQLFRSALFGKEHPFGLEITESHVDLIQSELLQSYYDQELWHDSEVFLCGNLSESEIESILSILESLPLRKSKGPEKITTPITTTELHEERPDALQSSIRIGSWSIPKSHPDYFALSVFNTILGGYFGSRLVKNIREDKGHTYGISSSLAEIGDYHYWVIGADVQKAFKDEVIQEIHLEIRKLCQEPVGIEELEVVRNYLIGQMLSKFSTSFDLMDRFRTVHYSGLDLSFFQSKLNFLKTFTAEDLLRIGNIYFSSPPFVEVVVG</sequence>
<dbReference type="Pfam" id="PF05193">
    <property type="entry name" value="Peptidase_M16_C"/>
    <property type="match status" value="1"/>
</dbReference>
<evidence type="ECO:0000259" key="1">
    <source>
        <dbReference type="Pfam" id="PF05193"/>
    </source>
</evidence>
<dbReference type="PANTHER" id="PTHR11851">
    <property type="entry name" value="METALLOPROTEASE"/>
    <property type="match status" value="1"/>
</dbReference>
<proteinExistence type="predicted"/>
<dbReference type="Gene3D" id="3.30.830.10">
    <property type="entry name" value="Metalloenzyme, LuxS/M16 peptidase-like"/>
    <property type="match status" value="2"/>
</dbReference>
<dbReference type="InterPro" id="IPR011249">
    <property type="entry name" value="Metalloenz_LuxS/M16"/>
</dbReference>
<protein>
    <submittedName>
        <fullName evidence="2">Putative Zn-dependent peptidase</fullName>
    </submittedName>
</protein>
<gene>
    <name evidence="2" type="ORF">CLV31_103260</name>
</gene>
<reference evidence="2 3" key="1">
    <citation type="submission" date="2018-06" db="EMBL/GenBank/DDBJ databases">
        <title>Genomic Encyclopedia of Archaeal and Bacterial Type Strains, Phase II (KMG-II): from individual species to whole genera.</title>
        <authorList>
            <person name="Goeker M."/>
        </authorList>
    </citation>
    <scope>NUCLEOTIDE SEQUENCE [LARGE SCALE GENOMIC DNA]</scope>
    <source>
        <strain evidence="2 3">T4</strain>
    </source>
</reference>
<dbReference type="OrthoDB" id="9811314at2"/>
<dbReference type="SUPFAM" id="SSF63411">
    <property type="entry name" value="LuxS/MPP-like metallohydrolase"/>
    <property type="match status" value="2"/>
</dbReference>
<comment type="caution">
    <text evidence="2">The sequence shown here is derived from an EMBL/GenBank/DDBJ whole genome shotgun (WGS) entry which is preliminary data.</text>
</comment>
<feature type="domain" description="Peptidase M16 C-terminal" evidence="1">
    <location>
        <begin position="202"/>
        <end position="356"/>
    </location>
</feature>
<dbReference type="InterPro" id="IPR050361">
    <property type="entry name" value="MPP/UQCRC_Complex"/>
</dbReference>
<evidence type="ECO:0000313" key="3">
    <source>
        <dbReference type="Proteomes" id="UP000248917"/>
    </source>
</evidence>
<evidence type="ECO:0000313" key="2">
    <source>
        <dbReference type="EMBL" id="PZV85468.1"/>
    </source>
</evidence>
<dbReference type="PANTHER" id="PTHR11851:SF224">
    <property type="entry name" value="PROCESSING PROTEASE"/>
    <property type="match status" value="1"/>
</dbReference>
<dbReference type="AlphaFoldDB" id="A0A326RYH6"/>
<dbReference type="InterPro" id="IPR007863">
    <property type="entry name" value="Peptidase_M16_C"/>
</dbReference>